<dbReference type="RefSeq" id="WP_165404700.1">
    <property type="nucleotide sequence ID" value="NZ_SGXC01000002.1"/>
</dbReference>
<organism evidence="1 2">
    <name type="scientific">Pigmentiphaga kullae</name>
    <dbReference type="NCBI Taxonomy" id="151784"/>
    <lineage>
        <taxon>Bacteria</taxon>
        <taxon>Pseudomonadati</taxon>
        <taxon>Pseudomonadota</taxon>
        <taxon>Betaproteobacteria</taxon>
        <taxon>Burkholderiales</taxon>
        <taxon>Alcaligenaceae</taxon>
        <taxon>Pigmentiphaga</taxon>
    </lineage>
</organism>
<accession>A0A4Q7NFA5</accession>
<evidence type="ECO:0000313" key="2">
    <source>
        <dbReference type="Proteomes" id="UP000292445"/>
    </source>
</evidence>
<keyword evidence="2" id="KW-1185">Reference proteome</keyword>
<comment type="caution">
    <text evidence="1">The sequence shown here is derived from an EMBL/GenBank/DDBJ whole genome shotgun (WGS) entry which is preliminary data.</text>
</comment>
<sequence>MSERMVRWLIAAGLVLVLGLVNASIWRNESLLARGTLVSLELAPVDPRSLMQGDYMALDWAVARELRQRLGQGLPASGSLVVRREAGSSRAGLARLDDGTPLAERESRLAYTVRDGRVRIVTDAYFFQEGHAADYERARYGALRVGEDGRALLVGLQDADLGWLGPRGKQP</sequence>
<proteinExistence type="predicted"/>
<dbReference type="EMBL" id="SGXC01000002">
    <property type="protein sequence ID" value="RZS81720.1"/>
    <property type="molecule type" value="Genomic_DNA"/>
</dbReference>
<evidence type="ECO:0000313" key="1">
    <source>
        <dbReference type="EMBL" id="RZS81720.1"/>
    </source>
</evidence>
<reference evidence="1 2" key="1">
    <citation type="submission" date="2019-02" db="EMBL/GenBank/DDBJ databases">
        <title>Genomic Encyclopedia of Type Strains, Phase IV (KMG-IV): sequencing the most valuable type-strain genomes for metagenomic binning, comparative biology and taxonomic classification.</title>
        <authorList>
            <person name="Goeker M."/>
        </authorList>
    </citation>
    <scope>NUCLEOTIDE SEQUENCE [LARGE SCALE GENOMIC DNA]</scope>
    <source>
        <strain evidence="1 2">K24</strain>
    </source>
</reference>
<protein>
    <submittedName>
        <fullName evidence="1">Putative membrane-anchored protein</fullName>
    </submittedName>
</protein>
<gene>
    <name evidence="1" type="ORF">EV675_4348</name>
</gene>
<dbReference type="InterPro" id="IPR025833">
    <property type="entry name" value="GDYXXLXY"/>
</dbReference>
<dbReference type="AlphaFoldDB" id="A0A4Q7NFA5"/>
<dbReference type="Pfam" id="PF14345">
    <property type="entry name" value="GDYXXLXY"/>
    <property type="match status" value="1"/>
</dbReference>
<name>A0A4Q7NFA5_9BURK</name>
<dbReference type="Proteomes" id="UP000292445">
    <property type="component" value="Unassembled WGS sequence"/>
</dbReference>